<keyword evidence="1" id="KW-0472">Membrane</keyword>
<dbReference type="Pfam" id="PF00092">
    <property type="entry name" value="VWA"/>
    <property type="match status" value="1"/>
</dbReference>
<gene>
    <name evidence="3" type="ORF">E2562_003335</name>
</gene>
<dbReference type="OrthoDB" id="690377at2759"/>
<dbReference type="SUPFAM" id="SSF53300">
    <property type="entry name" value="vWA-like"/>
    <property type="match status" value="1"/>
</dbReference>
<keyword evidence="4" id="KW-1185">Reference proteome</keyword>
<dbReference type="Proteomes" id="UP000479710">
    <property type="component" value="Unassembled WGS sequence"/>
</dbReference>
<evidence type="ECO:0000256" key="1">
    <source>
        <dbReference type="SAM" id="Phobius"/>
    </source>
</evidence>
<accession>A0A6G1EGM7</accession>
<dbReference type="InterPro" id="IPR002035">
    <property type="entry name" value="VWF_A"/>
</dbReference>
<protein>
    <recommendedName>
        <fullName evidence="2">VWFA domain-containing protein</fullName>
    </recommendedName>
</protein>
<sequence length="524" mass="58060">MLIRNNNEQMKVEAFTGCQAIPCGERRDSFPVVVSVTAPQLSEEETRLAGVDVVAVLDISTSMKGDRLKHMKEAMKAVVGKLGGNDRLAIVSFNAKVEHVLELTRMGDDKACRDAMDKIDELKVEDKEEIWGALEAGAKILQGRADRERQSRLGCMMFVSDSDSEESYGRIRDKDVSDEFPVYTFGLGSGHHCRLMRYIADCTHGTYSFVNQDTSKIKDALVSFIERLKPVAARSVEITVEASDRVTISKARCSGYYDKEESKMEDGEKKLVKIVIPNMSACETKSVVVHLTVEEAGKDDISDSRLVTVRGSYQTTTVMESSTTTTQELVTIDGVSAESERHELAVSVLRRRSCSRRQLIMCRQVAAELAWMELEKEVKLMVAQDNYHPTCKDELQKLLDKMTAADAGGTIWSEFGKDVVEKLISTHVVKMMEGIDKADEHAKLGLPYMLSWLTCCKWQRQTWVDSGCIPPPVEVEYAVGTGLIATACAWGKDLIVGKPWLSCVALLLAAVALLLYFAVAGQQG</sequence>
<comment type="caution">
    <text evidence="3">The sequence shown here is derived from an EMBL/GenBank/DDBJ whole genome shotgun (WGS) entry which is preliminary data.</text>
</comment>
<dbReference type="PANTHER" id="PTHR10579">
    <property type="entry name" value="CALCIUM-ACTIVATED CHLORIDE CHANNEL REGULATOR"/>
    <property type="match status" value="1"/>
</dbReference>
<proteinExistence type="predicted"/>
<dbReference type="EMBL" id="SPHZ02000003">
    <property type="protein sequence ID" value="KAF0923113.1"/>
    <property type="molecule type" value="Genomic_DNA"/>
</dbReference>
<dbReference type="InterPro" id="IPR036465">
    <property type="entry name" value="vWFA_dom_sf"/>
</dbReference>
<dbReference type="PROSITE" id="PS50234">
    <property type="entry name" value="VWFA"/>
    <property type="match status" value="1"/>
</dbReference>
<dbReference type="PANTHER" id="PTHR10579:SF57">
    <property type="entry name" value="OS11G0687100 PROTEIN"/>
    <property type="match status" value="1"/>
</dbReference>
<dbReference type="SMART" id="SM00327">
    <property type="entry name" value="VWA"/>
    <property type="match status" value="1"/>
</dbReference>
<dbReference type="Gene3D" id="3.40.50.410">
    <property type="entry name" value="von Willebrand factor, type A domain"/>
    <property type="match status" value="1"/>
</dbReference>
<evidence type="ECO:0000259" key="2">
    <source>
        <dbReference type="PROSITE" id="PS50234"/>
    </source>
</evidence>
<dbReference type="AlphaFoldDB" id="A0A6G1EGM7"/>
<feature type="transmembrane region" description="Helical" evidence="1">
    <location>
        <begin position="499"/>
        <end position="519"/>
    </location>
</feature>
<feature type="domain" description="VWFA" evidence="2">
    <location>
        <begin position="52"/>
        <end position="228"/>
    </location>
</feature>
<organism evidence="3 4">
    <name type="scientific">Oryza meyeriana var. granulata</name>
    <dbReference type="NCBI Taxonomy" id="110450"/>
    <lineage>
        <taxon>Eukaryota</taxon>
        <taxon>Viridiplantae</taxon>
        <taxon>Streptophyta</taxon>
        <taxon>Embryophyta</taxon>
        <taxon>Tracheophyta</taxon>
        <taxon>Spermatophyta</taxon>
        <taxon>Magnoliopsida</taxon>
        <taxon>Liliopsida</taxon>
        <taxon>Poales</taxon>
        <taxon>Poaceae</taxon>
        <taxon>BOP clade</taxon>
        <taxon>Oryzoideae</taxon>
        <taxon>Oryzeae</taxon>
        <taxon>Oryzinae</taxon>
        <taxon>Oryza</taxon>
        <taxon>Oryza meyeriana</taxon>
    </lineage>
</organism>
<evidence type="ECO:0000313" key="3">
    <source>
        <dbReference type="EMBL" id="KAF0923113.1"/>
    </source>
</evidence>
<keyword evidence="1" id="KW-1133">Transmembrane helix</keyword>
<reference evidence="3 4" key="1">
    <citation type="submission" date="2019-11" db="EMBL/GenBank/DDBJ databases">
        <title>Whole genome sequence of Oryza granulata.</title>
        <authorList>
            <person name="Li W."/>
        </authorList>
    </citation>
    <scope>NUCLEOTIDE SEQUENCE [LARGE SCALE GENOMIC DNA]</scope>
    <source>
        <strain evidence="4">cv. Menghai</strain>
        <tissue evidence="3">Leaf</tissue>
    </source>
</reference>
<keyword evidence="1" id="KW-0812">Transmembrane</keyword>
<name>A0A6G1EGM7_9ORYZ</name>
<dbReference type="InterPro" id="IPR051266">
    <property type="entry name" value="CLCR"/>
</dbReference>
<evidence type="ECO:0000313" key="4">
    <source>
        <dbReference type="Proteomes" id="UP000479710"/>
    </source>
</evidence>